<name>C4K5V1_HAMD5</name>
<dbReference type="Proteomes" id="UP000002334">
    <property type="component" value="Chromosome"/>
</dbReference>
<reference evidence="1 2" key="1">
    <citation type="journal article" date="2009" name="Proc. Natl. Acad. Sci. U.S.A.">
        <title>Hamiltonella defensa, genome evolution of protective bacterial endosymbiont from pathogenic ancestors.</title>
        <authorList>
            <person name="Degnan P.H."/>
            <person name="Yu Y."/>
            <person name="Sisneros N."/>
            <person name="Wing R.A."/>
            <person name="Moran N.A."/>
        </authorList>
    </citation>
    <scope>NUCLEOTIDE SEQUENCE [LARGE SCALE GENOMIC DNA]</scope>
    <source>
        <strain evidence="2">5AT</strain>
    </source>
</reference>
<dbReference type="EMBL" id="CP001277">
    <property type="protein sequence ID" value="ACQ67944.1"/>
    <property type="molecule type" value="Genomic_DNA"/>
</dbReference>
<gene>
    <name evidence="1" type="ordered locus">HDEF_1292</name>
</gene>
<dbReference type="HOGENOM" id="CLU_3403899_0_0_6"/>
<accession>C4K5V1</accession>
<keyword evidence="2" id="KW-1185">Reference proteome</keyword>
<sequence length="30" mass="3785">MFFKKFLFKILPILDYAMIIIMDYKIHLYD</sequence>
<proteinExistence type="predicted"/>
<dbReference type="AlphaFoldDB" id="C4K5V1"/>
<evidence type="ECO:0000313" key="1">
    <source>
        <dbReference type="EMBL" id="ACQ67944.1"/>
    </source>
</evidence>
<dbReference type="STRING" id="572265.HDEF_1292"/>
<evidence type="ECO:0000313" key="2">
    <source>
        <dbReference type="Proteomes" id="UP000002334"/>
    </source>
</evidence>
<dbReference type="KEGG" id="hde:HDEF_1292"/>
<protein>
    <submittedName>
        <fullName evidence="1">Uncharacterized protein</fullName>
    </submittedName>
</protein>
<organism evidence="1 2">
    <name type="scientific">Hamiltonella defensa subsp. Acyrthosiphon pisum (strain 5AT)</name>
    <dbReference type="NCBI Taxonomy" id="572265"/>
    <lineage>
        <taxon>Bacteria</taxon>
        <taxon>Pseudomonadati</taxon>
        <taxon>Pseudomonadota</taxon>
        <taxon>Gammaproteobacteria</taxon>
        <taxon>Enterobacterales</taxon>
        <taxon>Enterobacteriaceae</taxon>
        <taxon>aphid secondary symbionts</taxon>
        <taxon>Candidatus Williamhamiltonella</taxon>
    </lineage>
</organism>